<keyword evidence="3" id="KW-1185">Reference proteome</keyword>
<accession>A0A3N0CL64</accession>
<name>A0A3N0CL64_9ACTN</name>
<organism evidence="2 3">
    <name type="scientific">Nocardioides marmoriginsengisoli</name>
    <dbReference type="NCBI Taxonomy" id="661483"/>
    <lineage>
        <taxon>Bacteria</taxon>
        <taxon>Bacillati</taxon>
        <taxon>Actinomycetota</taxon>
        <taxon>Actinomycetes</taxon>
        <taxon>Propionibacteriales</taxon>
        <taxon>Nocardioidaceae</taxon>
        <taxon>Nocardioides</taxon>
    </lineage>
</organism>
<sequence length="154" mass="17788">MSGRSKQDLTKRDKRSVDMSPTAEELALADMWKRPPEDECEESNYPSALPGADEAKIRLNIRMVRHQVTWALVEFSIVLLTMYRGRWREVAEIDSCHDDDFHVHQNGRSIDARVGDPVTLGVIRTLEDVQEAYNLALTKVEDEWSTLKDRWHHG</sequence>
<reference evidence="2 3" key="1">
    <citation type="submission" date="2018-11" db="EMBL/GenBank/DDBJ databases">
        <authorList>
            <person name="Li F."/>
        </authorList>
    </citation>
    <scope>NUCLEOTIDE SEQUENCE [LARGE SCALE GENOMIC DNA]</scope>
    <source>
        <strain evidence="2 3">Gsoil 097</strain>
    </source>
</reference>
<dbReference type="AlphaFoldDB" id="A0A3N0CL64"/>
<gene>
    <name evidence="2" type="ORF">EFK50_07930</name>
</gene>
<dbReference type="Proteomes" id="UP000267128">
    <property type="component" value="Unassembled WGS sequence"/>
</dbReference>
<comment type="caution">
    <text evidence="2">The sequence shown here is derived from an EMBL/GenBank/DDBJ whole genome shotgun (WGS) entry which is preliminary data.</text>
</comment>
<feature type="region of interest" description="Disordered" evidence="1">
    <location>
        <begin position="1"/>
        <end position="47"/>
    </location>
</feature>
<dbReference type="EMBL" id="RJSE01000006">
    <property type="protein sequence ID" value="RNL63663.1"/>
    <property type="molecule type" value="Genomic_DNA"/>
</dbReference>
<proteinExistence type="predicted"/>
<dbReference type="RefSeq" id="WP_123227049.1">
    <property type="nucleotide sequence ID" value="NZ_RJSE01000006.1"/>
</dbReference>
<evidence type="ECO:0000313" key="2">
    <source>
        <dbReference type="EMBL" id="RNL63663.1"/>
    </source>
</evidence>
<feature type="compositionally biased region" description="Basic and acidic residues" evidence="1">
    <location>
        <begin position="1"/>
        <end position="17"/>
    </location>
</feature>
<evidence type="ECO:0000313" key="3">
    <source>
        <dbReference type="Proteomes" id="UP000267128"/>
    </source>
</evidence>
<evidence type="ECO:0000256" key="1">
    <source>
        <dbReference type="SAM" id="MobiDB-lite"/>
    </source>
</evidence>
<protein>
    <submittedName>
        <fullName evidence="2">Uncharacterized protein</fullName>
    </submittedName>
</protein>